<dbReference type="Pfam" id="PF00425">
    <property type="entry name" value="Chorismate_bind"/>
    <property type="match status" value="1"/>
</dbReference>
<evidence type="ECO:0000259" key="1">
    <source>
        <dbReference type="Pfam" id="PF00425"/>
    </source>
</evidence>
<organism evidence="2 3">
    <name type="scientific">Pseudoglutamicibacter cumminsii</name>
    <dbReference type="NCBI Taxonomy" id="156979"/>
    <lineage>
        <taxon>Bacteria</taxon>
        <taxon>Bacillati</taxon>
        <taxon>Actinomycetota</taxon>
        <taxon>Actinomycetes</taxon>
        <taxon>Micrococcales</taxon>
        <taxon>Micrococcaceae</taxon>
        <taxon>Pseudoglutamicibacter</taxon>
    </lineage>
</organism>
<dbReference type="PRINTS" id="PR00095">
    <property type="entry name" value="ANTSNTHASEI"/>
</dbReference>
<dbReference type="Gene3D" id="3.60.120.10">
    <property type="entry name" value="Anthranilate synthase"/>
    <property type="match status" value="1"/>
</dbReference>
<dbReference type="SUPFAM" id="SSF56322">
    <property type="entry name" value="ADC synthase"/>
    <property type="match status" value="1"/>
</dbReference>
<dbReference type="Proteomes" id="UP001240483">
    <property type="component" value="Unassembled WGS sequence"/>
</dbReference>
<accession>A0AAP4C7S6</accession>
<dbReference type="PANTHER" id="PTHR42839:SF2">
    <property type="entry name" value="ISOCHORISMATE SYNTHASE ENTC"/>
    <property type="match status" value="1"/>
</dbReference>
<protein>
    <submittedName>
        <fullName evidence="2">Chorismate-binding protein</fullName>
    </submittedName>
</protein>
<evidence type="ECO:0000313" key="2">
    <source>
        <dbReference type="EMBL" id="MDK6275137.1"/>
    </source>
</evidence>
<dbReference type="PANTHER" id="PTHR42839">
    <property type="entry name" value="ISOCHORISMATE SYNTHASE ENTC"/>
    <property type="match status" value="1"/>
</dbReference>
<dbReference type="EMBL" id="JASODW010000005">
    <property type="protein sequence ID" value="MDK6275137.1"/>
    <property type="molecule type" value="Genomic_DNA"/>
</dbReference>
<comment type="caution">
    <text evidence="2">The sequence shown here is derived from an EMBL/GenBank/DDBJ whole genome shotgun (WGS) entry which is preliminary data.</text>
</comment>
<feature type="domain" description="Chorismate-utilising enzyme C-terminal" evidence="1">
    <location>
        <begin position="195"/>
        <end position="418"/>
    </location>
</feature>
<dbReference type="InterPro" id="IPR015890">
    <property type="entry name" value="Chorismate_C"/>
</dbReference>
<reference evidence="2" key="1">
    <citation type="submission" date="2023-05" db="EMBL/GenBank/DDBJ databases">
        <title>Cataloging the Phylogenetic Diversity of Human Bladder Bacteria.</title>
        <authorList>
            <person name="Du J."/>
        </authorList>
    </citation>
    <scope>NUCLEOTIDE SEQUENCE</scope>
    <source>
        <strain evidence="2">UMB9978</strain>
    </source>
</reference>
<name>A0AAP4C7S6_9MICC</name>
<gene>
    <name evidence="2" type="ORF">QP116_05210</name>
</gene>
<evidence type="ECO:0000313" key="3">
    <source>
        <dbReference type="Proteomes" id="UP001240483"/>
    </source>
</evidence>
<dbReference type="AlphaFoldDB" id="A0AAP4C7S6"/>
<dbReference type="InterPro" id="IPR019999">
    <property type="entry name" value="Anth_synth_I-like"/>
</dbReference>
<dbReference type="RefSeq" id="WP_285333099.1">
    <property type="nucleotide sequence ID" value="NZ_JASODW010000005.1"/>
</dbReference>
<dbReference type="InterPro" id="IPR005801">
    <property type="entry name" value="ADC_synthase"/>
</dbReference>
<sequence length="500" mass="52707">MTSSVNSRATSFGVPSLPRLRVVTRARGMHPAMAAPATLADVAGPWDHVWARGETSMVGAGEVLRLSARGDDRINALASAWRELCSAATVDDAVVASGTGLTAFSSVAFSRASGRDSVLIVPRVVWGRNGDLSWIMVILAPEDAEELGSEPSLEDLEAYAARVRGEANTGKAGDAASEATDVAGAHIVDHAHTSEARFQDGVRSAIERIRSGELAKAVLSRDVTVDVPGGVRVVPTLHALAARYTDCWVYSVDGIIGATPEMLIEAHDGIARARVLAGTLDRANHGEDGAFELANDQKQLEEHQYAIDSLVEELEPFVTELHSPAAPFVLTLPNVWHLASDVRARIGSAEAGPYSVLDLLRAVHPTAAVCGTPRLLAGRIIRDIEQVDRGAYAGPVGWVDARGNGEFGIALRCGVLEGYGPEEPTAAHVGSNTFPTEVTVTRGDGGDVGSGAAKRVPERIRLWAGCGIVADSEPAAELQETWAKMRPMLQALGVPAPTKS</sequence>
<proteinExistence type="predicted"/>